<accession>A0ABQ9H6D4</accession>
<protein>
    <submittedName>
        <fullName evidence="1">Uncharacterized protein</fullName>
    </submittedName>
</protein>
<dbReference type="EMBL" id="JARBHB010000007">
    <property type="protein sequence ID" value="KAJ8879832.1"/>
    <property type="molecule type" value="Genomic_DNA"/>
</dbReference>
<evidence type="ECO:0000313" key="2">
    <source>
        <dbReference type="Proteomes" id="UP001159363"/>
    </source>
</evidence>
<reference evidence="1 2" key="1">
    <citation type="submission" date="2023-02" db="EMBL/GenBank/DDBJ databases">
        <title>LHISI_Scaffold_Assembly.</title>
        <authorList>
            <person name="Stuart O.P."/>
            <person name="Cleave R."/>
            <person name="Magrath M.J.L."/>
            <person name="Mikheyev A.S."/>
        </authorList>
    </citation>
    <scope>NUCLEOTIDE SEQUENCE [LARGE SCALE GENOMIC DNA]</scope>
    <source>
        <strain evidence="1">Daus_M_001</strain>
        <tissue evidence="1">Leg muscle</tissue>
    </source>
</reference>
<proteinExistence type="predicted"/>
<keyword evidence="2" id="KW-1185">Reference proteome</keyword>
<evidence type="ECO:0000313" key="1">
    <source>
        <dbReference type="EMBL" id="KAJ8879832.1"/>
    </source>
</evidence>
<dbReference type="Proteomes" id="UP001159363">
    <property type="component" value="Chromosome 6"/>
</dbReference>
<sequence>MHVQTRASARGVRTRNYGIMPLWAQPPLLQGLARRLSVSGGSLDAHSVCLIGYYVPLNDSYLLCWRVNYQALVGERRSDMTLAIDAILLASAARAGSRRFRSWFESPWEAILNWAISVSCCLGRVSPAACVIAIDVLHSIHTAKEYAMCTQTDLKQGFQKCFPSRVTPDFLMWESCRMMLLVGGFSRRVGNTKRRFLTRVGNVAGAGKRRFLCPPTTPACSVKDETVYPRECTVASPSPQGITRLSAANAVKTGLDLVVARVQTRNGVNYTCTSNTLPLIGWRILAGHASRPRLRCGRSFTLIGCVKPWEEVSCLIGYCEIRKVRYWLGCQLASKLAGADWRAAFLHALANDGVLLARVQLEFAVCATLYSRVFCDHTSMYIAMITRRSG</sequence>
<organism evidence="1 2">
    <name type="scientific">Dryococelus australis</name>
    <dbReference type="NCBI Taxonomy" id="614101"/>
    <lineage>
        <taxon>Eukaryota</taxon>
        <taxon>Metazoa</taxon>
        <taxon>Ecdysozoa</taxon>
        <taxon>Arthropoda</taxon>
        <taxon>Hexapoda</taxon>
        <taxon>Insecta</taxon>
        <taxon>Pterygota</taxon>
        <taxon>Neoptera</taxon>
        <taxon>Polyneoptera</taxon>
        <taxon>Phasmatodea</taxon>
        <taxon>Verophasmatodea</taxon>
        <taxon>Anareolatae</taxon>
        <taxon>Phasmatidae</taxon>
        <taxon>Eurycanthinae</taxon>
        <taxon>Dryococelus</taxon>
    </lineage>
</organism>
<comment type="caution">
    <text evidence="1">The sequence shown here is derived from an EMBL/GenBank/DDBJ whole genome shotgun (WGS) entry which is preliminary data.</text>
</comment>
<name>A0ABQ9H6D4_9NEOP</name>
<gene>
    <name evidence="1" type="ORF">PR048_020449</name>
</gene>